<gene>
    <name evidence="2" type="ORF">H0E82_11760</name>
</gene>
<name>A0A7Z0TZ00_9GAMM</name>
<proteinExistence type="predicted"/>
<feature type="region of interest" description="Disordered" evidence="1">
    <location>
        <begin position="86"/>
        <end position="109"/>
    </location>
</feature>
<dbReference type="RefSeq" id="WP_180545653.1">
    <property type="nucleotide sequence ID" value="NZ_JACCJZ010000019.1"/>
</dbReference>
<dbReference type="AlphaFoldDB" id="A0A7Z0TZ00"/>
<evidence type="ECO:0000256" key="1">
    <source>
        <dbReference type="SAM" id="MobiDB-lite"/>
    </source>
</evidence>
<reference evidence="2 3" key="1">
    <citation type="submission" date="2020-07" db="EMBL/GenBank/DDBJ databases">
        <title>isolation of Luteimonas sp. SJ-16.</title>
        <authorList>
            <person name="Huang X.-X."/>
            <person name="Xu L."/>
            <person name="Sun J.-Q."/>
        </authorList>
    </citation>
    <scope>NUCLEOTIDE SEQUENCE [LARGE SCALE GENOMIC DNA]</scope>
    <source>
        <strain evidence="2 3">SJ-16</strain>
    </source>
</reference>
<dbReference type="EMBL" id="JACCJZ010000019">
    <property type="protein sequence ID" value="NYZ63425.1"/>
    <property type="molecule type" value="Genomic_DNA"/>
</dbReference>
<dbReference type="Proteomes" id="UP000589896">
    <property type="component" value="Unassembled WGS sequence"/>
</dbReference>
<accession>A0A7Z0TZ00</accession>
<evidence type="ECO:0000313" key="3">
    <source>
        <dbReference type="Proteomes" id="UP000589896"/>
    </source>
</evidence>
<protein>
    <submittedName>
        <fullName evidence="2">Uncharacterized protein</fullName>
    </submittedName>
</protein>
<organism evidence="2 3">
    <name type="scientific">Luteimonas deserti</name>
    <dbReference type="NCBI Taxonomy" id="2752306"/>
    <lineage>
        <taxon>Bacteria</taxon>
        <taxon>Pseudomonadati</taxon>
        <taxon>Pseudomonadota</taxon>
        <taxon>Gammaproteobacteria</taxon>
        <taxon>Lysobacterales</taxon>
        <taxon>Lysobacteraceae</taxon>
        <taxon>Luteimonas</taxon>
    </lineage>
</organism>
<evidence type="ECO:0000313" key="2">
    <source>
        <dbReference type="EMBL" id="NYZ63425.1"/>
    </source>
</evidence>
<keyword evidence="3" id="KW-1185">Reference proteome</keyword>
<sequence length="109" mass="12163">MPEESQSQNWKLELRYGRMVTPYKHFTAIADGIAGELQDGFECRPGPAVMSIKTWAADADESAHMARIIGQQIGFSATGEIEIYETEAEQPPGENPHGYDINFVPYNED</sequence>
<comment type="caution">
    <text evidence="2">The sequence shown here is derived from an EMBL/GenBank/DDBJ whole genome shotgun (WGS) entry which is preliminary data.</text>
</comment>